<dbReference type="InterPro" id="IPR021731">
    <property type="entry name" value="AMIN_dom"/>
</dbReference>
<dbReference type="OrthoDB" id="9806267at2"/>
<dbReference type="InterPro" id="IPR050695">
    <property type="entry name" value="N-acetylmuramoyl_amidase_3"/>
</dbReference>
<dbReference type="PANTHER" id="PTHR30404">
    <property type="entry name" value="N-ACETYLMURAMOYL-L-ALANINE AMIDASE"/>
    <property type="match status" value="1"/>
</dbReference>
<evidence type="ECO:0000313" key="7">
    <source>
        <dbReference type="Proteomes" id="UP000194137"/>
    </source>
</evidence>
<evidence type="ECO:0000256" key="1">
    <source>
        <dbReference type="ARBA" id="ARBA00001561"/>
    </source>
</evidence>
<dbReference type="KEGG" id="psin:CAK95_25030"/>
<gene>
    <name evidence="6" type="ORF">CAK95_25030</name>
</gene>
<comment type="catalytic activity">
    <reaction evidence="1">
        <text>Hydrolyzes the link between N-acetylmuramoyl residues and L-amino acid residues in certain cell-wall glycopeptides.</text>
        <dbReference type="EC" id="3.5.1.28"/>
    </reaction>
</comment>
<keyword evidence="3" id="KW-0378">Hydrolase</keyword>
<dbReference type="Proteomes" id="UP000194137">
    <property type="component" value="Chromosome"/>
</dbReference>
<evidence type="ECO:0000256" key="3">
    <source>
        <dbReference type="ARBA" id="ARBA00022801"/>
    </source>
</evidence>
<dbReference type="EMBL" id="CP021112">
    <property type="protein sequence ID" value="ARQ01998.1"/>
    <property type="molecule type" value="Genomic_DNA"/>
</dbReference>
<dbReference type="InterPro" id="IPR002508">
    <property type="entry name" value="MurNAc-LAA_cat"/>
</dbReference>
<dbReference type="GO" id="GO:0009253">
    <property type="term" value="P:peptidoglycan catabolic process"/>
    <property type="evidence" value="ECO:0007669"/>
    <property type="project" value="InterPro"/>
</dbReference>
<organism evidence="6 7">
    <name type="scientific">Pseudorhodoplanes sinuspersici</name>
    <dbReference type="NCBI Taxonomy" id="1235591"/>
    <lineage>
        <taxon>Bacteria</taxon>
        <taxon>Pseudomonadati</taxon>
        <taxon>Pseudomonadota</taxon>
        <taxon>Alphaproteobacteria</taxon>
        <taxon>Hyphomicrobiales</taxon>
        <taxon>Pseudorhodoplanes</taxon>
    </lineage>
</organism>
<dbReference type="SMART" id="SM00646">
    <property type="entry name" value="Ami_3"/>
    <property type="match status" value="1"/>
</dbReference>
<dbReference type="RefSeq" id="WP_086090391.1">
    <property type="nucleotide sequence ID" value="NZ_CP021112.1"/>
</dbReference>
<dbReference type="EC" id="3.5.1.28" evidence="2"/>
<dbReference type="Gene3D" id="2.60.40.3500">
    <property type="match status" value="1"/>
</dbReference>
<dbReference type="AlphaFoldDB" id="A0A1W6ZXJ3"/>
<feature type="signal peptide" evidence="4">
    <location>
        <begin position="1"/>
        <end position="32"/>
    </location>
</feature>
<dbReference type="SUPFAM" id="SSF53187">
    <property type="entry name" value="Zn-dependent exopeptidases"/>
    <property type="match status" value="1"/>
</dbReference>
<dbReference type="GO" id="GO:0030288">
    <property type="term" value="C:outer membrane-bounded periplasmic space"/>
    <property type="evidence" value="ECO:0007669"/>
    <property type="project" value="TreeGrafter"/>
</dbReference>
<evidence type="ECO:0000256" key="2">
    <source>
        <dbReference type="ARBA" id="ARBA00011901"/>
    </source>
</evidence>
<sequence>MKREGQIVTGRWRTTILAAALLTLAGASPVLAQSRAQAPAALPVATDIRVAGDDQSTRLIMDVTQNLGVRAFTLADPYRVVVDIPQTIFQLPPKSGDAGRGLIKAYRFGLVMAGGSRIVIDVTKPVRIEKAQVLEAKDGQPARLVLDLTATDREAFMRHLALDRTAVRANEAIRKSIDTVVADKPSGDVRPLIVIDPGHGGPDTGTKAGGGEILEKDVVLGFSTVLRDQLEKSGRYRVVMTRTDDTFIPLIDRVKFARNRQAQLFVSIHADALPKSGGAVQGATIYTLSDTASDAEAAKLAEDENRSDQIAGIDLGKEPGDVADILLDLAHRETKTFSHAFARLLIGEMRNAVRLHKKPLKSAGFVVLKAPDVPSVLIELGYMTNKQDLKLLTSDAWRAKTAATMAEAVDQFFRTRIAGTEAGPSARR</sequence>
<feature type="chain" id="PRO_5013366365" description="N-acetylmuramoyl-L-alanine amidase" evidence="4">
    <location>
        <begin position="33"/>
        <end position="428"/>
    </location>
</feature>
<dbReference type="GO" id="GO:0008745">
    <property type="term" value="F:N-acetylmuramoyl-L-alanine amidase activity"/>
    <property type="evidence" value="ECO:0007669"/>
    <property type="project" value="UniProtKB-EC"/>
</dbReference>
<dbReference type="Pfam" id="PF01520">
    <property type="entry name" value="Amidase_3"/>
    <property type="match status" value="1"/>
</dbReference>
<name>A0A1W6ZXJ3_9HYPH</name>
<dbReference type="CDD" id="cd02696">
    <property type="entry name" value="MurNAc-LAA"/>
    <property type="match status" value="1"/>
</dbReference>
<dbReference type="PANTHER" id="PTHR30404:SF0">
    <property type="entry name" value="N-ACETYLMURAMOYL-L-ALANINE AMIDASE AMIC"/>
    <property type="match status" value="1"/>
</dbReference>
<reference evidence="6 7" key="1">
    <citation type="submission" date="2017-05" db="EMBL/GenBank/DDBJ databases">
        <title>Full genome sequence of Pseudorhodoplanes sinuspersici.</title>
        <authorList>
            <person name="Dastgheib S.M.M."/>
            <person name="Shavandi M."/>
            <person name="Tirandaz H."/>
        </authorList>
    </citation>
    <scope>NUCLEOTIDE SEQUENCE [LARGE SCALE GENOMIC DNA]</scope>
    <source>
        <strain evidence="6 7">RIPI110</strain>
    </source>
</reference>
<dbReference type="Gene3D" id="3.40.630.40">
    <property type="entry name" value="Zn-dependent exopeptidases"/>
    <property type="match status" value="1"/>
</dbReference>
<evidence type="ECO:0000259" key="5">
    <source>
        <dbReference type="SMART" id="SM00646"/>
    </source>
</evidence>
<evidence type="ECO:0000256" key="4">
    <source>
        <dbReference type="SAM" id="SignalP"/>
    </source>
</evidence>
<feature type="domain" description="MurNAc-LAA" evidence="5">
    <location>
        <begin position="254"/>
        <end position="410"/>
    </location>
</feature>
<keyword evidence="7" id="KW-1185">Reference proteome</keyword>
<dbReference type="STRING" id="1235591.CAK95_25030"/>
<dbReference type="Pfam" id="PF11741">
    <property type="entry name" value="AMIN"/>
    <property type="match status" value="1"/>
</dbReference>
<proteinExistence type="predicted"/>
<keyword evidence="4" id="KW-0732">Signal</keyword>
<protein>
    <recommendedName>
        <fullName evidence="2">N-acetylmuramoyl-L-alanine amidase</fullName>
        <ecNumber evidence="2">3.5.1.28</ecNumber>
    </recommendedName>
</protein>
<evidence type="ECO:0000313" key="6">
    <source>
        <dbReference type="EMBL" id="ARQ01998.1"/>
    </source>
</evidence>
<accession>A0A1W6ZXJ3</accession>